<comment type="caution">
    <text evidence="1">The sequence shown here is derived from an EMBL/GenBank/DDBJ whole genome shotgun (WGS) entry which is preliminary data.</text>
</comment>
<gene>
    <name evidence="1" type="ORF">ACM15_13005</name>
</gene>
<sequence length="120" mass="13791">MRNLKIWLITVLALLVTMPVFALRQIRFKNYWIRKPKSVTTQNPIIAYIEDSDKTLHLQFLENLGNVTVCVKDLSGNIIYDQLINTLNDSSLVIPLFNQKGNYVVSVSNKYNSVEGEFDL</sequence>
<name>A0A0J6FFF8_9BACT</name>
<evidence type="ECO:0000313" key="2">
    <source>
        <dbReference type="Proteomes" id="UP000036166"/>
    </source>
</evidence>
<evidence type="ECO:0000313" key="1">
    <source>
        <dbReference type="EMBL" id="KMM33247.1"/>
    </source>
</evidence>
<dbReference type="EMBL" id="LFJV01000040">
    <property type="protein sequence ID" value="KMM33247.1"/>
    <property type="molecule type" value="Genomic_DNA"/>
</dbReference>
<accession>A0A0J6FFF8</accession>
<evidence type="ECO:0008006" key="3">
    <source>
        <dbReference type="Google" id="ProtNLM"/>
    </source>
</evidence>
<dbReference type="Gene3D" id="2.60.40.3080">
    <property type="match status" value="1"/>
</dbReference>
<dbReference type="InterPro" id="IPR021638">
    <property type="entry name" value="DUF3244"/>
</dbReference>
<dbReference type="AlphaFoldDB" id="A0A0J6FFF8"/>
<dbReference type="Proteomes" id="UP000036166">
    <property type="component" value="Unassembled WGS sequence"/>
</dbReference>
<organism evidence="1 2">
    <name type="scientific">Parabacteroides goldsteinii</name>
    <dbReference type="NCBI Taxonomy" id="328812"/>
    <lineage>
        <taxon>Bacteria</taxon>
        <taxon>Pseudomonadati</taxon>
        <taxon>Bacteroidota</taxon>
        <taxon>Bacteroidia</taxon>
        <taxon>Bacteroidales</taxon>
        <taxon>Tannerellaceae</taxon>
        <taxon>Parabacteroides</taxon>
    </lineage>
</organism>
<dbReference type="RefSeq" id="WP_010802571.1">
    <property type="nucleotide sequence ID" value="NZ_CAJLDJ010000024.1"/>
</dbReference>
<reference evidence="1 2" key="1">
    <citation type="submission" date="2015-06" db="EMBL/GenBank/DDBJ databases">
        <title>Draft Genome Sequence of Parabacteroides goldsteinii with Putative Novel Metallo-Beta-Lactamases Isolated from a Blood Culture from a Human Patient.</title>
        <authorList>
            <person name="Krogh T.J."/>
            <person name="Agergaard C.N."/>
            <person name="Moller-Jensen J."/>
            <person name="Justesen U.S."/>
        </authorList>
    </citation>
    <scope>NUCLEOTIDE SEQUENCE [LARGE SCALE GENOMIC DNA]</scope>
    <source>
        <strain evidence="1 2">910340</strain>
    </source>
</reference>
<dbReference type="Pfam" id="PF11589">
    <property type="entry name" value="DUF3244"/>
    <property type="match status" value="1"/>
</dbReference>
<proteinExistence type="predicted"/>
<dbReference type="PATRIC" id="fig|328812.4.peg.3409"/>
<protein>
    <recommendedName>
        <fullName evidence="3">DUF3244 domain-containing protein</fullName>
    </recommendedName>
</protein>